<proteinExistence type="predicted"/>
<feature type="region of interest" description="Disordered" evidence="1">
    <location>
        <begin position="160"/>
        <end position="217"/>
    </location>
</feature>
<evidence type="ECO:0000313" key="4">
    <source>
        <dbReference type="Proteomes" id="UP000807025"/>
    </source>
</evidence>
<dbReference type="OrthoDB" id="10474372at2759"/>
<evidence type="ECO:0000256" key="1">
    <source>
        <dbReference type="SAM" id="MobiDB-lite"/>
    </source>
</evidence>
<dbReference type="AlphaFoldDB" id="A0A9P5ZRC2"/>
<sequence>MRVSASSSFLIATLAISTSSPCLGAPTVDQQGDRLSSFNSVRDVARQPINGKVTATGPPQGYAHVTNGRSFDARELQRRGLLKSLLGGLPLIGPLVAGVDDTLCGGASGQAFGAESVDSGPTEEQMVQMMEAAYTLSSVFASATKATPLPLASSTANTISTATSTPAPTGTEASTGTATTETGSSENAMATPVSAESDSDSRILVAPDSDPASSTTALTSTVATEMATDSFVSTSTDTSSTSTVVAEGILTTSPPLPNTPSDASKPTVTPPDVPIGSTRPPVPVDPSANSPLSPPVDPSNPQPQPTVSPPARPQTSNLPVQPEAPKTPDVPVQAPMLT</sequence>
<evidence type="ECO:0000256" key="2">
    <source>
        <dbReference type="SAM" id="SignalP"/>
    </source>
</evidence>
<protein>
    <submittedName>
        <fullName evidence="3">Uncharacterized protein</fullName>
    </submittedName>
</protein>
<evidence type="ECO:0000313" key="3">
    <source>
        <dbReference type="EMBL" id="KAF9492077.1"/>
    </source>
</evidence>
<dbReference type="Proteomes" id="UP000807025">
    <property type="component" value="Unassembled WGS sequence"/>
</dbReference>
<accession>A0A9P5ZRC2</accession>
<keyword evidence="4" id="KW-1185">Reference proteome</keyword>
<feature type="region of interest" description="Disordered" evidence="1">
    <location>
        <begin position="249"/>
        <end position="338"/>
    </location>
</feature>
<feature type="compositionally biased region" description="Low complexity" evidence="1">
    <location>
        <begin position="160"/>
        <end position="188"/>
    </location>
</feature>
<reference evidence="3" key="1">
    <citation type="submission" date="2020-11" db="EMBL/GenBank/DDBJ databases">
        <authorList>
            <consortium name="DOE Joint Genome Institute"/>
            <person name="Ahrendt S."/>
            <person name="Riley R."/>
            <person name="Andreopoulos W."/>
            <person name="Labutti K."/>
            <person name="Pangilinan J."/>
            <person name="Ruiz-Duenas F.J."/>
            <person name="Barrasa J.M."/>
            <person name="Sanchez-Garcia M."/>
            <person name="Camarero S."/>
            <person name="Miyauchi S."/>
            <person name="Serrano A."/>
            <person name="Linde D."/>
            <person name="Babiker R."/>
            <person name="Drula E."/>
            <person name="Ayuso-Fernandez I."/>
            <person name="Pacheco R."/>
            <person name="Padilla G."/>
            <person name="Ferreira P."/>
            <person name="Barriuso J."/>
            <person name="Kellner H."/>
            <person name="Castanera R."/>
            <person name="Alfaro M."/>
            <person name="Ramirez L."/>
            <person name="Pisabarro A.G."/>
            <person name="Kuo A."/>
            <person name="Tritt A."/>
            <person name="Lipzen A."/>
            <person name="He G."/>
            <person name="Yan M."/>
            <person name="Ng V."/>
            <person name="Cullen D."/>
            <person name="Martin F."/>
            <person name="Rosso M.-N."/>
            <person name="Henrissat B."/>
            <person name="Hibbett D."/>
            <person name="Martinez A.T."/>
            <person name="Grigoriev I.V."/>
        </authorList>
    </citation>
    <scope>NUCLEOTIDE SEQUENCE</scope>
    <source>
        <strain evidence="3">ATCC 90797</strain>
    </source>
</reference>
<name>A0A9P5ZRC2_PLEER</name>
<keyword evidence="2" id="KW-0732">Signal</keyword>
<dbReference type="EMBL" id="MU154607">
    <property type="protein sequence ID" value="KAF9492077.1"/>
    <property type="molecule type" value="Genomic_DNA"/>
</dbReference>
<gene>
    <name evidence="3" type="ORF">BDN71DRAFT_1509766</name>
</gene>
<feature type="signal peptide" evidence="2">
    <location>
        <begin position="1"/>
        <end position="24"/>
    </location>
</feature>
<feature type="chain" id="PRO_5040178996" evidence="2">
    <location>
        <begin position="25"/>
        <end position="338"/>
    </location>
</feature>
<feature type="compositionally biased region" description="Pro residues" evidence="1">
    <location>
        <begin position="292"/>
        <end position="312"/>
    </location>
</feature>
<comment type="caution">
    <text evidence="3">The sequence shown here is derived from an EMBL/GenBank/DDBJ whole genome shotgun (WGS) entry which is preliminary data.</text>
</comment>
<organism evidence="3 4">
    <name type="scientific">Pleurotus eryngii</name>
    <name type="common">Boletus of the steppes</name>
    <dbReference type="NCBI Taxonomy" id="5323"/>
    <lineage>
        <taxon>Eukaryota</taxon>
        <taxon>Fungi</taxon>
        <taxon>Dikarya</taxon>
        <taxon>Basidiomycota</taxon>
        <taxon>Agaricomycotina</taxon>
        <taxon>Agaricomycetes</taxon>
        <taxon>Agaricomycetidae</taxon>
        <taxon>Agaricales</taxon>
        <taxon>Pleurotineae</taxon>
        <taxon>Pleurotaceae</taxon>
        <taxon>Pleurotus</taxon>
    </lineage>
</organism>